<evidence type="ECO:0000313" key="2">
    <source>
        <dbReference type="EMBL" id="JAD81035.1"/>
    </source>
</evidence>
<dbReference type="GO" id="GO:0016881">
    <property type="term" value="F:acid-amino acid ligase activity"/>
    <property type="evidence" value="ECO:0007669"/>
    <property type="project" value="TreeGrafter"/>
</dbReference>
<proteinExistence type="predicted"/>
<reference evidence="2" key="2">
    <citation type="journal article" date="2015" name="Data Brief">
        <title>Shoot transcriptome of the giant reed, Arundo donax.</title>
        <authorList>
            <person name="Barrero R.A."/>
            <person name="Guerrero F.D."/>
            <person name="Moolhuijzen P."/>
            <person name="Goolsby J.A."/>
            <person name="Tidwell J."/>
            <person name="Bellgard S.E."/>
            <person name="Bellgard M.I."/>
        </authorList>
    </citation>
    <scope>NUCLEOTIDE SEQUENCE</scope>
    <source>
        <tissue evidence="2">Shoot tissue taken approximately 20 cm above the soil surface</tissue>
    </source>
</reference>
<dbReference type="GO" id="GO:0005737">
    <property type="term" value="C:cytoplasm"/>
    <property type="evidence" value="ECO:0007669"/>
    <property type="project" value="TreeGrafter"/>
</dbReference>
<dbReference type="Pfam" id="PF03321">
    <property type="entry name" value="GH3"/>
    <property type="match status" value="1"/>
</dbReference>
<sequence>MATMTDALTIGTPTRSPASSPPLAVHAEKLQFIEEMTTNVDAVQERVLAEILARNAEAEYLVKCGLDGATDRGTFRAKVPMVTYEHLQPYIRRIADGDRSPILSGSAHPVHEFLTSSGTSGGERKLIPNIEDELDRRQLQHSLIMPVMSQAGMCRGSTRGVASTSSP</sequence>
<accession>A0A0A9D5V4</accession>
<dbReference type="EMBL" id="GBRH01216860">
    <property type="protein sequence ID" value="JAD81035.1"/>
    <property type="molecule type" value="Transcribed_RNA"/>
</dbReference>
<evidence type="ECO:0000256" key="1">
    <source>
        <dbReference type="SAM" id="MobiDB-lite"/>
    </source>
</evidence>
<dbReference type="AlphaFoldDB" id="A0A0A9D5V4"/>
<dbReference type="InterPro" id="IPR004993">
    <property type="entry name" value="GH3"/>
</dbReference>
<reference evidence="2" key="1">
    <citation type="submission" date="2014-09" db="EMBL/GenBank/DDBJ databases">
        <authorList>
            <person name="Magalhaes I.L.F."/>
            <person name="Oliveira U."/>
            <person name="Santos F.R."/>
            <person name="Vidigal T.H.D.A."/>
            <person name="Brescovit A.D."/>
            <person name="Santos A.J."/>
        </authorList>
    </citation>
    <scope>NUCLEOTIDE SEQUENCE</scope>
    <source>
        <tissue evidence="2">Shoot tissue taken approximately 20 cm above the soil surface</tissue>
    </source>
</reference>
<protein>
    <submittedName>
        <fullName evidence="2">Uncharacterized protein</fullName>
    </submittedName>
</protein>
<name>A0A0A9D5V4_ARUDO</name>
<organism evidence="2">
    <name type="scientific">Arundo donax</name>
    <name type="common">Giant reed</name>
    <name type="synonym">Donax arundinaceus</name>
    <dbReference type="NCBI Taxonomy" id="35708"/>
    <lineage>
        <taxon>Eukaryota</taxon>
        <taxon>Viridiplantae</taxon>
        <taxon>Streptophyta</taxon>
        <taxon>Embryophyta</taxon>
        <taxon>Tracheophyta</taxon>
        <taxon>Spermatophyta</taxon>
        <taxon>Magnoliopsida</taxon>
        <taxon>Liliopsida</taxon>
        <taxon>Poales</taxon>
        <taxon>Poaceae</taxon>
        <taxon>PACMAD clade</taxon>
        <taxon>Arundinoideae</taxon>
        <taxon>Arundineae</taxon>
        <taxon>Arundo</taxon>
    </lineage>
</organism>
<feature type="region of interest" description="Disordered" evidence="1">
    <location>
        <begin position="1"/>
        <end position="22"/>
    </location>
</feature>
<dbReference type="PANTHER" id="PTHR31901">
    <property type="entry name" value="GH3 DOMAIN-CONTAINING PROTEIN"/>
    <property type="match status" value="1"/>
</dbReference>
<dbReference type="PANTHER" id="PTHR31901:SF60">
    <property type="match status" value="1"/>
</dbReference>